<dbReference type="InterPro" id="IPR057670">
    <property type="entry name" value="SH3_retrovirus"/>
</dbReference>
<evidence type="ECO:0000259" key="3">
    <source>
        <dbReference type="Pfam" id="PF07727"/>
    </source>
</evidence>
<dbReference type="Pfam" id="PF07727">
    <property type="entry name" value="RVT_2"/>
    <property type="match status" value="1"/>
</dbReference>
<evidence type="ECO:0008006" key="7">
    <source>
        <dbReference type="Google" id="ProtNLM"/>
    </source>
</evidence>
<evidence type="ECO:0000313" key="6">
    <source>
        <dbReference type="Proteomes" id="UP001172457"/>
    </source>
</evidence>
<protein>
    <recommendedName>
        <fullName evidence="7">Reverse transcriptase Ty1/copia-type domain-containing protein</fullName>
    </recommendedName>
</protein>
<feature type="compositionally biased region" description="Low complexity" evidence="1">
    <location>
        <begin position="161"/>
        <end position="191"/>
    </location>
</feature>
<dbReference type="InterPro" id="IPR013103">
    <property type="entry name" value="RVT_2"/>
</dbReference>
<dbReference type="Pfam" id="PF25597">
    <property type="entry name" value="SH3_retrovirus"/>
    <property type="match status" value="1"/>
</dbReference>
<feature type="chain" id="PRO_5041387172" description="Reverse transcriptase Ty1/copia-type domain-containing protein" evidence="2">
    <location>
        <begin position="18"/>
        <end position="426"/>
    </location>
</feature>
<feature type="region of interest" description="Disordered" evidence="1">
    <location>
        <begin position="156"/>
        <end position="192"/>
    </location>
</feature>
<name>A0AA38ST36_9ASTR</name>
<keyword evidence="6" id="KW-1185">Reference proteome</keyword>
<feature type="compositionally biased region" description="Polar residues" evidence="1">
    <location>
        <begin position="131"/>
        <end position="147"/>
    </location>
</feature>
<comment type="caution">
    <text evidence="5">The sequence shown here is derived from an EMBL/GenBank/DDBJ whole genome shotgun (WGS) entry which is preliminary data.</text>
</comment>
<evidence type="ECO:0000256" key="2">
    <source>
        <dbReference type="SAM" id="SignalP"/>
    </source>
</evidence>
<evidence type="ECO:0000259" key="4">
    <source>
        <dbReference type="Pfam" id="PF25597"/>
    </source>
</evidence>
<dbReference type="EMBL" id="JARYMX010000006">
    <property type="protein sequence ID" value="KAJ9544443.1"/>
    <property type="molecule type" value="Genomic_DNA"/>
</dbReference>
<keyword evidence="2" id="KW-0732">Signal</keyword>
<reference evidence="5" key="1">
    <citation type="submission" date="2023-03" db="EMBL/GenBank/DDBJ databases">
        <title>Chromosome-scale reference genome and RAD-based genetic map of yellow starthistle (Centaurea solstitialis) reveal putative structural variation and QTLs associated with invader traits.</title>
        <authorList>
            <person name="Reatini B."/>
            <person name="Cang F.A."/>
            <person name="Jiang Q."/>
            <person name="Mckibben M.T.W."/>
            <person name="Barker M.S."/>
            <person name="Rieseberg L.H."/>
            <person name="Dlugosch K.M."/>
        </authorList>
    </citation>
    <scope>NUCLEOTIDE SEQUENCE</scope>
    <source>
        <strain evidence="5">CAN-66</strain>
        <tissue evidence="5">Leaf</tissue>
    </source>
</reference>
<feature type="domain" description="Retroviral polymerase SH3-like" evidence="4">
    <location>
        <begin position="29"/>
        <end position="83"/>
    </location>
</feature>
<feature type="region of interest" description="Disordered" evidence="1">
    <location>
        <begin position="128"/>
        <end position="147"/>
    </location>
</feature>
<feature type="domain" description="Reverse transcriptase Ty1/copia-type" evidence="3">
    <location>
        <begin position="264"/>
        <end position="392"/>
    </location>
</feature>
<evidence type="ECO:0000313" key="5">
    <source>
        <dbReference type="EMBL" id="KAJ9544443.1"/>
    </source>
</evidence>
<accession>A0AA38ST36</accession>
<proteinExistence type="predicted"/>
<dbReference type="AlphaFoldDB" id="A0AA38ST36"/>
<feature type="signal peptide" evidence="2">
    <location>
        <begin position="1"/>
        <end position="17"/>
    </location>
</feature>
<sequence length="426" mass="48205">MLNAFGLPLTFWAEAVSTTCYTQNRSLVVKQPVGKFDPKGDDVIFIGYAWDNVAYRVYVPRTQIVVVSTNVKLDDSLHDKFKEELKIQAEASPNATIIEDLEKLFNEWYEDFEDIDRASADCDRASANVDRASNAQPSTSAELPETTSVIPFEPHAELIPDDPTQTSTSLPTQPSKQNNTTEPSSVPSVTSNINLPNVVRWTKDHPETQIIGELTESVKTRANVNYCLLGCFVSKTEPMKVIEALADPFWVKAMQDELLQFERNNVQTLTLLPNGKAAIGTKWVFQNKKDENGVVIRNKARLVAQGYYQEEGIDYEETFAPVARLEAIKIFLAYAAHRGFEVYQMDVKYAFLNRKLKEEVYVKQPPGFESEKYPNHVYFLNKALYGLKQAPEPGMNDYPLFLSLKTFTKNCGLQILCGYLQRFCDS</sequence>
<organism evidence="5 6">
    <name type="scientific">Centaurea solstitialis</name>
    <name type="common">yellow star-thistle</name>
    <dbReference type="NCBI Taxonomy" id="347529"/>
    <lineage>
        <taxon>Eukaryota</taxon>
        <taxon>Viridiplantae</taxon>
        <taxon>Streptophyta</taxon>
        <taxon>Embryophyta</taxon>
        <taxon>Tracheophyta</taxon>
        <taxon>Spermatophyta</taxon>
        <taxon>Magnoliopsida</taxon>
        <taxon>eudicotyledons</taxon>
        <taxon>Gunneridae</taxon>
        <taxon>Pentapetalae</taxon>
        <taxon>asterids</taxon>
        <taxon>campanulids</taxon>
        <taxon>Asterales</taxon>
        <taxon>Asteraceae</taxon>
        <taxon>Carduoideae</taxon>
        <taxon>Cardueae</taxon>
        <taxon>Centaureinae</taxon>
        <taxon>Centaurea</taxon>
    </lineage>
</organism>
<gene>
    <name evidence="5" type="ORF">OSB04_024150</name>
</gene>
<dbReference type="Proteomes" id="UP001172457">
    <property type="component" value="Chromosome 6"/>
</dbReference>
<evidence type="ECO:0000256" key="1">
    <source>
        <dbReference type="SAM" id="MobiDB-lite"/>
    </source>
</evidence>